<dbReference type="GO" id="GO:0005886">
    <property type="term" value="C:plasma membrane"/>
    <property type="evidence" value="ECO:0007669"/>
    <property type="project" value="UniProtKB-SubCell"/>
</dbReference>
<evidence type="ECO:0000256" key="7">
    <source>
        <dbReference type="ARBA" id="ARBA00023010"/>
    </source>
</evidence>
<protein>
    <recommendedName>
        <fullName evidence="9">Protein-export membrane protein SecG</fullName>
    </recommendedName>
</protein>
<keyword evidence="8 9" id="KW-0472">Membrane</keyword>
<dbReference type="Pfam" id="PF03840">
    <property type="entry name" value="SecG"/>
    <property type="match status" value="1"/>
</dbReference>
<feature type="transmembrane region" description="Helical" evidence="9">
    <location>
        <begin position="6"/>
        <end position="22"/>
    </location>
</feature>
<evidence type="ECO:0000256" key="1">
    <source>
        <dbReference type="ARBA" id="ARBA00004141"/>
    </source>
</evidence>
<dbReference type="Proteomes" id="UP000177690">
    <property type="component" value="Unassembled WGS sequence"/>
</dbReference>
<reference evidence="10 11" key="1">
    <citation type="journal article" date="2016" name="Nat. Commun.">
        <title>Thousands of microbial genomes shed light on interconnected biogeochemical processes in an aquifer system.</title>
        <authorList>
            <person name="Anantharaman K."/>
            <person name="Brown C.T."/>
            <person name="Hug L.A."/>
            <person name="Sharon I."/>
            <person name="Castelle C.J."/>
            <person name="Probst A.J."/>
            <person name="Thomas B.C."/>
            <person name="Singh A."/>
            <person name="Wilkins M.J."/>
            <person name="Karaoz U."/>
            <person name="Brodie E.L."/>
            <person name="Williams K.H."/>
            <person name="Hubbard S.S."/>
            <person name="Banfield J.F."/>
        </authorList>
    </citation>
    <scope>NUCLEOTIDE SEQUENCE [LARGE SCALE GENOMIC DNA]</scope>
</reference>
<keyword evidence="5 9" id="KW-0653">Protein transport</keyword>
<evidence type="ECO:0000256" key="6">
    <source>
        <dbReference type="ARBA" id="ARBA00022989"/>
    </source>
</evidence>
<keyword evidence="7 9" id="KW-0811">Translocation</keyword>
<keyword evidence="3 9" id="KW-0813">Transport</keyword>
<dbReference type="InterPro" id="IPR004692">
    <property type="entry name" value="SecG"/>
</dbReference>
<proteinExistence type="inferred from homology"/>
<name>A0A1G1ZVN3_9BACT</name>
<keyword evidence="4 9" id="KW-0812">Transmembrane</keyword>
<keyword evidence="6 9" id="KW-1133">Transmembrane helix</keyword>
<keyword evidence="9" id="KW-1003">Cell membrane</keyword>
<evidence type="ECO:0000313" key="10">
    <source>
        <dbReference type="EMBL" id="OGY67800.1"/>
    </source>
</evidence>
<dbReference type="STRING" id="1798409.A3I24_01310"/>
<evidence type="ECO:0000256" key="5">
    <source>
        <dbReference type="ARBA" id="ARBA00022927"/>
    </source>
</evidence>
<sequence>MDILSIAQITVAIIVIVLILIQERSSGMSGIFGGGGGDSFYQTRRGLEKIVFSATIIGMALFAILALLNILV</sequence>
<dbReference type="NCBIfam" id="TIGR00810">
    <property type="entry name" value="secG"/>
    <property type="match status" value="1"/>
</dbReference>
<gene>
    <name evidence="10" type="ORF">A3I24_01310</name>
</gene>
<comment type="similarity">
    <text evidence="2 9">Belongs to the SecG family.</text>
</comment>
<dbReference type="GO" id="GO:0009306">
    <property type="term" value="P:protein secretion"/>
    <property type="evidence" value="ECO:0007669"/>
    <property type="project" value="UniProtKB-UniRule"/>
</dbReference>
<comment type="subcellular location">
    <subcellularLocation>
        <location evidence="9">Cell membrane</location>
        <topology evidence="9">Multi-pass membrane protein</topology>
    </subcellularLocation>
    <subcellularLocation>
        <location evidence="1">Membrane</location>
        <topology evidence="1">Multi-pass membrane protein</topology>
    </subcellularLocation>
</comment>
<evidence type="ECO:0000313" key="11">
    <source>
        <dbReference type="Proteomes" id="UP000177690"/>
    </source>
</evidence>
<evidence type="ECO:0000256" key="8">
    <source>
        <dbReference type="ARBA" id="ARBA00023136"/>
    </source>
</evidence>
<comment type="caution">
    <text evidence="10">The sequence shown here is derived from an EMBL/GenBank/DDBJ whole genome shotgun (WGS) entry which is preliminary data.</text>
</comment>
<accession>A0A1G1ZVN3</accession>
<evidence type="ECO:0000256" key="3">
    <source>
        <dbReference type="ARBA" id="ARBA00022448"/>
    </source>
</evidence>
<dbReference type="EMBL" id="MHJL01000015">
    <property type="protein sequence ID" value="OGY67800.1"/>
    <property type="molecule type" value="Genomic_DNA"/>
</dbReference>
<dbReference type="GO" id="GO:0015450">
    <property type="term" value="F:protein-transporting ATPase activity"/>
    <property type="evidence" value="ECO:0007669"/>
    <property type="project" value="UniProtKB-UniRule"/>
</dbReference>
<evidence type="ECO:0000256" key="2">
    <source>
        <dbReference type="ARBA" id="ARBA00008445"/>
    </source>
</evidence>
<comment type="function">
    <text evidence="9">Involved in protein export. Participates in an early event of protein translocation.</text>
</comment>
<dbReference type="AlphaFoldDB" id="A0A1G1ZVN3"/>
<organism evidence="10 11">
    <name type="scientific">Candidatus Harrisonbacteria bacterium RIFCSPLOWO2_02_FULL_41_13b</name>
    <dbReference type="NCBI Taxonomy" id="1798409"/>
    <lineage>
        <taxon>Bacteria</taxon>
        <taxon>Candidatus Harrisoniibacteriota</taxon>
    </lineage>
</organism>
<evidence type="ECO:0000256" key="4">
    <source>
        <dbReference type="ARBA" id="ARBA00022692"/>
    </source>
</evidence>
<feature type="transmembrane region" description="Helical" evidence="9">
    <location>
        <begin position="50"/>
        <end position="71"/>
    </location>
</feature>
<evidence type="ECO:0000256" key="9">
    <source>
        <dbReference type="RuleBase" id="RU365087"/>
    </source>
</evidence>